<comment type="caution">
    <text evidence="5">The sequence shown here is derived from an EMBL/GenBank/DDBJ whole genome shotgun (WGS) entry which is preliminary data.</text>
</comment>
<dbReference type="Proteomes" id="UP000683925">
    <property type="component" value="Unassembled WGS sequence"/>
</dbReference>
<dbReference type="AlphaFoldDB" id="A0A8S1VPI3"/>
<feature type="compositionally biased region" description="Low complexity" evidence="4">
    <location>
        <begin position="726"/>
        <end position="735"/>
    </location>
</feature>
<dbReference type="InterPro" id="IPR007587">
    <property type="entry name" value="SAPS"/>
</dbReference>
<dbReference type="PANTHER" id="PTHR12634:SF8">
    <property type="entry name" value="FIERY MOUNTAIN, ISOFORM D"/>
    <property type="match status" value="1"/>
</dbReference>
<feature type="compositionally biased region" description="Basic and acidic residues" evidence="4">
    <location>
        <begin position="1"/>
        <end position="11"/>
    </location>
</feature>
<evidence type="ECO:0000256" key="3">
    <source>
        <dbReference type="SAM" id="Coils"/>
    </source>
</evidence>
<protein>
    <submittedName>
        <fullName evidence="5">Uncharacterized protein</fullName>
    </submittedName>
</protein>
<keyword evidence="6" id="KW-1185">Reference proteome</keyword>
<sequence>MYKKNSTEKLVRKNASPTHEKENNSYARKYSRKLLSRQSNHDEYENVKDNVLSTYNSNTNSTNQSESVTQLQQIIQQQKRQIQNLKMGCPRCLTKQNTDLELRNKILVQNNQILSLLSRETQQSDYTELYKINQMLQQQNEELKLNNEILIQNQQEILQENMFLKNLFAESNNITNAKENSSQLFSLSQSQGRFSSILQLNSQVQSPSHAKQHHEKLFARFFPQQQQLDSLLADPDCELETILSADNILQEIKGVGANKFADHITKHPEMYQRMIHYVISVDDELIDKKTQIQYPFLCSEILGSQNQKLLDFLFERPEEGIEADAEMIRVNLYDQLISFLEADVFNMTSAGYFSKAFLAIIKKRGFDVWTQIINNKQILSNLIKHIDCKHIAEIIEKLIILDTTQEFTNETFLNERKILLQRIIILMQNKYYCSEIVENVCEVLIEITTKNMSCLYYNNPDIVPFIDQITRPELLFEIAMKTQKPQPIQVIINLVEMSSKESKKEEDDEVIHNNEKDFSIFQNIVPELPQNLLSKRYCAANFKNSNQEQVQPFGLHKIMLLKLIQTFVQTNDITVIEALLNAGLIQVLETICIQYPSNNQIHIITEKIIKSILDLNDEKLTENVFEFGSLIEFIIGYHTEQNEKKGYLALLTSLSNYLLEKSYNKTILQYYQDNEQWMEFVKNRLSNINQKEKPFLCNVNPKAKSEVADDQESDIMQILQKVNDSQYGQQNQSEQYQEKESQKIEQELENNNQQDDGGLEDDENILMDMNDDQGWNEDILQTKKQNQDDQAQGNLNQESSQSTSDNDKELIHKDDNVSSLFNHSLFWKIEYDNKEAEDILNNYA</sequence>
<feature type="region of interest" description="Disordered" evidence="4">
    <location>
        <begin position="1"/>
        <end position="29"/>
    </location>
</feature>
<evidence type="ECO:0000256" key="2">
    <source>
        <dbReference type="ARBA" id="ARBA00023306"/>
    </source>
</evidence>
<evidence type="ECO:0000313" key="5">
    <source>
        <dbReference type="EMBL" id="CAD8179364.1"/>
    </source>
</evidence>
<organism evidence="5 6">
    <name type="scientific">Paramecium octaurelia</name>
    <dbReference type="NCBI Taxonomy" id="43137"/>
    <lineage>
        <taxon>Eukaryota</taxon>
        <taxon>Sar</taxon>
        <taxon>Alveolata</taxon>
        <taxon>Ciliophora</taxon>
        <taxon>Intramacronucleata</taxon>
        <taxon>Oligohymenophorea</taxon>
        <taxon>Peniculida</taxon>
        <taxon>Parameciidae</taxon>
        <taxon>Paramecium</taxon>
    </lineage>
</organism>
<dbReference type="Pfam" id="PF04499">
    <property type="entry name" value="SAPS"/>
    <property type="match status" value="1"/>
</dbReference>
<dbReference type="GO" id="GO:0019903">
    <property type="term" value="F:protein phosphatase binding"/>
    <property type="evidence" value="ECO:0007669"/>
    <property type="project" value="InterPro"/>
</dbReference>
<name>A0A8S1VPI3_PAROT</name>
<feature type="region of interest" description="Disordered" evidence="4">
    <location>
        <begin position="725"/>
        <end position="744"/>
    </location>
</feature>
<evidence type="ECO:0000256" key="1">
    <source>
        <dbReference type="ARBA" id="ARBA00006180"/>
    </source>
</evidence>
<dbReference type="OMA" id="RIFGHAI"/>
<evidence type="ECO:0000313" key="6">
    <source>
        <dbReference type="Proteomes" id="UP000683925"/>
    </source>
</evidence>
<comment type="similarity">
    <text evidence="1">Belongs to the SAPS family.</text>
</comment>
<proteinExistence type="inferred from homology"/>
<keyword evidence="3" id="KW-0175">Coiled coil</keyword>
<dbReference type="PANTHER" id="PTHR12634">
    <property type="entry name" value="SIT4 YEAST -ASSOCIATING PROTEIN-RELATED"/>
    <property type="match status" value="1"/>
</dbReference>
<accession>A0A8S1VPI3</accession>
<feature type="compositionally biased region" description="Polar residues" evidence="4">
    <location>
        <begin position="784"/>
        <end position="804"/>
    </location>
</feature>
<gene>
    <name evidence="5" type="ORF">POCTA_138.1.T0720257</name>
</gene>
<keyword evidence="2" id="KW-0131">Cell cycle</keyword>
<dbReference type="EMBL" id="CAJJDP010000071">
    <property type="protein sequence ID" value="CAD8179364.1"/>
    <property type="molecule type" value="Genomic_DNA"/>
</dbReference>
<feature type="coiled-coil region" evidence="3">
    <location>
        <begin position="126"/>
        <end position="160"/>
    </location>
</feature>
<reference evidence="5" key="1">
    <citation type="submission" date="2021-01" db="EMBL/GenBank/DDBJ databases">
        <authorList>
            <consortium name="Genoscope - CEA"/>
            <person name="William W."/>
        </authorList>
    </citation>
    <scope>NUCLEOTIDE SEQUENCE</scope>
</reference>
<evidence type="ECO:0000256" key="4">
    <source>
        <dbReference type="SAM" id="MobiDB-lite"/>
    </source>
</evidence>
<dbReference type="OrthoDB" id="299011at2759"/>
<dbReference type="GO" id="GO:0019888">
    <property type="term" value="F:protein phosphatase regulator activity"/>
    <property type="evidence" value="ECO:0007669"/>
    <property type="project" value="TreeGrafter"/>
</dbReference>
<feature type="region of interest" description="Disordered" evidence="4">
    <location>
        <begin position="784"/>
        <end position="808"/>
    </location>
</feature>